<gene>
    <name evidence="3" type="ORF">BaRGS_00039407</name>
</gene>
<dbReference type="Proteomes" id="UP001519460">
    <property type="component" value="Unassembled WGS sequence"/>
</dbReference>
<dbReference type="AlphaFoldDB" id="A0ABD0J380"/>
<reference evidence="3 4" key="1">
    <citation type="journal article" date="2023" name="Sci. Data">
        <title>Genome assembly of the Korean intertidal mud-creeper Batillaria attramentaria.</title>
        <authorList>
            <person name="Patra A.K."/>
            <person name="Ho P.T."/>
            <person name="Jun S."/>
            <person name="Lee S.J."/>
            <person name="Kim Y."/>
            <person name="Won Y.J."/>
        </authorList>
    </citation>
    <scope>NUCLEOTIDE SEQUENCE [LARGE SCALE GENOMIC DNA]</scope>
    <source>
        <strain evidence="3">Wonlab-2016</strain>
    </source>
</reference>
<comment type="caution">
    <text evidence="3">The sequence shown here is derived from an EMBL/GenBank/DDBJ whole genome shotgun (WGS) entry which is preliminary data.</text>
</comment>
<dbReference type="NCBIfam" id="NF038128">
    <property type="entry name" value="choice_anch_J"/>
    <property type="match status" value="1"/>
</dbReference>
<dbReference type="PROSITE" id="PS00740">
    <property type="entry name" value="MAM_1"/>
    <property type="match status" value="1"/>
</dbReference>
<feature type="domain" description="ZP" evidence="2">
    <location>
        <begin position="164"/>
        <end position="416"/>
    </location>
</feature>
<dbReference type="SUPFAM" id="SSF49899">
    <property type="entry name" value="Concanavalin A-like lectins/glucanases"/>
    <property type="match status" value="1"/>
</dbReference>
<dbReference type="Gene3D" id="2.60.40.4100">
    <property type="entry name" value="Zona pellucida, ZP-C domain"/>
    <property type="match status" value="1"/>
</dbReference>
<protein>
    <submittedName>
        <fullName evidence="3">Uncharacterized protein</fullName>
    </submittedName>
</protein>
<evidence type="ECO:0000313" key="3">
    <source>
        <dbReference type="EMBL" id="KAK7455959.1"/>
    </source>
</evidence>
<dbReference type="PROSITE" id="PS51034">
    <property type="entry name" value="ZP_2"/>
    <property type="match status" value="1"/>
</dbReference>
<evidence type="ECO:0000259" key="1">
    <source>
        <dbReference type="PROSITE" id="PS50060"/>
    </source>
</evidence>
<dbReference type="CDD" id="cd06263">
    <property type="entry name" value="MAM"/>
    <property type="match status" value="1"/>
</dbReference>
<dbReference type="InterPro" id="IPR001507">
    <property type="entry name" value="ZP_dom"/>
</dbReference>
<dbReference type="SMART" id="SM00137">
    <property type="entry name" value="MAM"/>
    <property type="match status" value="1"/>
</dbReference>
<dbReference type="PROSITE" id="PS50060">
    <property type="entry name" value="MAM_2"/>
    <property type="match status" value="1"/>
</dbReference>
<organism evidence="3 4">
    <name type="scientific">Batillaria attramentaria</name>
    <dbReference type="NCBI Taxonomy" id="370345"/>
    <lineage>
        <taxon>Eukaryota</taxon>
        <taxon>Metazoa</taxon>
        <taxon>Spiralia</taxon>
        <taxon>Lophotrochozoa</taxon>
        <taxon>Mollusca</taxon>
        <taxon>Gastropoda</taxon>
        <taxon>Caenogastropoda</taxon>
        <taxon>Sorbeoconcha</taxon>
        <taxon>Cerithioidea</taxon>
        <taxon>Batillariidae</taxon>
        <taxon>Batillaria</taxon>
    </lineage>
</organism>
<keyword evidence="4" id="KW-1185">Reference proteome</keyword>
<dbReference type="EMBL" id="JACVVK020000686">
    <property type="protein sequence ID" value="KAK7455959.1"/>
    <property type="molecule type" value="Genomic_DNA"/>
</dbReference>
<dbReference type="Gene3D" id="2.60.120.200">
    <property type="match status" value="1"/>
</dbReference>
<name>A0ABD0J380_9CAEN</name>
<dbReference type="InterPro" id="IPR051560">
    <property type="entry name" value="MAM_domain-containing"/>
</dbReference>
<evidence type="ECO:0000313" key="4">
    <source>
        <dbReference type="Proteomes" id="UP001519460"/>
    </source>
</evidence>
<dbReference type="PRINTS" id="PR00020">
    <property type="entry name" value="MAMDOMAIN"/>
</dbReference>
<feature type="domain" description="MAM" evidence="1">
    <location>
        <begin position="1"/>
        <end position="161"/>
    </location>
</feature>
<sequence length="439" mass="49348">MAEACGWVQSDSDDMDWIRYTGGTPSLSTGPDADHTDGSGYYMYVEASNLPERDANAVLLSPAITSNASRSCLTFWYNMYGSDVGSLTLFTTTANSTNLSDLQAQWSKSGDQGPEWKEATVPLDTSVERKLVFEAFYPSGASWQGDMAIDDVTVLPGDCPLNVECHKLGMIINIYPYGYDPSEWILLVPPTTTRCPLQTVPSFVERYPGYRRRNWQGFAAGFYHKNDKCAGSAYTKETATHFYYARRVFVFYNMNGRHPTDNFYTVVCAVQKGTPTSPPEAPHLPSPRVTYTMIDARGQPLRQPVRIGQTVGVVFRLLPIPNRSYTTDMKIERCTLTDNKSDKTIAVVRNGCIVEPIGRRLFKPRDHLGISILVMTTYRFPGTSNNFNILCKARLCKAADLYCRKPYSCSSRDKRSVSRQTRQEEDGDHYIVRVPLYIS</sequence>
<dbReference type="InterPro" id="IPR000998">
    <property type="entry name" value="MAM_dom"/>
</dbReference>
<dbReference type="InterPro" id="IPR042235">
    <property type="entry name" value="ZP-C_dom"/>
</dbReference>
<dbReference type="PANTHER" id="PTHR23282:SF101">
    <property type="entry name" value="MAM DOMAIN-CONTAINING PROTEIN"/>
    <property type="match status" value="1"/>
</dbReference>
<proteinExistence type="predicted"/>
<dbReference type="PANTHER" id="PTHR23282">
    <property type="entry name" value="APICAL ENDOSOMAL GLYCOPROTEIN PRECURSOR"/>
    <property type="match status" value="1"/>
</dbReference>
<dbReference type="Pfam" id="PF00629">
    <property type="entry name" value="MAM"/>
    <property type="match status" value="1"/>
</dbReference>
<dbReference type="InterPro" id="IPR013320">
    <property type="entry name" value="ConA-like_dom_sf"/>
</dbReference>
<accession>A0ABD0J380</accession>
<evidence type="ECO:0000259" key="2">
    <source>
        <dbReference type="PROSITE" id="PS51034"/>
    </source>
</evidence>